<dbReference type="GO" id="GO:0043565">
    <property type="term" value="F:sequence-specific DNA binding"/>
    <property type="evidence" value="ECO:0007669"/>
    <property type="project" value="InterPro"/>
</dbReference>
<sequence>MMQTEEPDATEINWLDSSAGELMRELLEDEDDDDDDETSPTFISHQSSIVNKLISTVYSGPTIRDVESALSTTLRAGGSSCRCRIGTWVSVPEKSLGKMDSKYTLRMKICGNGVADDGYKWRKYGQKSIKNSPNPRSYYRCTNPRCNAKKQVERSLEDPETLIVTYEGLHLHYTSHFLLPRPQDLFTAACHAAKKPKLQSTDLHAESPSMMLMQQSQAEAGRLVEGLDQSKDTTDDSLRHGLNEDVMQRSQGLLEDIVPLLVRKPCNSTIYSYGNNLLSHESPPSSSTISWSPSSPCHDVGIFSSIL</sequence>
<dbReference type="PANTHER" id="PTHR31221:SF42">
    <property type="entry name" value="WRKY TRANSCRIPTION FACTOR 49-RELATED"/>
    <property type="match status" value="1"/>
</dbReference>
<keyword evidence="2" id="KW-0677">Repeat</keyword>
<dbReference type="Gene3D" id="2.20.25.80">
    <property type="entry name" value="WRKY domain"/>
    <property type="match status" value="1"/>
</dbReference>
<dbReference type="SMART" id="SM00774">
    <property type="entry name" value="WRKY"/>
    <property type="match status" value="1"/>
</dbReference>
<dbReference type="InterPro" id="IPR044810">
    <property type="entry name" value="WRKY_plant"/>
</dbReference>
<reference evidence="8" key="1">
    <citation type="submission" date="2022-05" db="EMBL/GenBank/DDBJ databases">
        <title>The Musa troglodytarum L. genome provides insights into the mechanism of non-climacteric behaviour and enrichment of carotenoids.</title>
        <authorList>
            <person name="Wang J."/>
        </authorList>
    </citation>
    <scope>NUCLEOTIDE SEQUENCE</scope>
    <source>
        <tissue evidence="8">Leaf</tissue>
    </source>
</reference>
<name>A0A9E7GT04_9LILI</name>
<gene>
    <name evidence="8" type="ORF">MUK42_11922</name>
</gene>
<comment type="subcellular location">
    <subcellularLocation>
        <location evidence="1">Nucleus</location>
    </subcellularLocation>
</comment>
<accession>A0A9E7GT04</accession>
<keyword evidence="6" id="KW-0539">Nucleus</keyword>
<dbReference type="Proteomes" id="UP001055439">
    <property type="component" value="Chromosome 7"/>
</dbReference>
<dbReference type="EMBL" id="CP097509">
    <property type="protein sequence ID" value="URE20806.1"/>
    <property type="molecule type" value="Genomic_DNA"/>
</dbReference>
<evidence type="ECO:0000256" key="2">
    <source>
        <dbReference type="ARBA" id="ARBA00022737"/>
    </source>
</evidence>
<dbReference type="SUPFAM" id="SSF118290">
    <property type="entry name" value="WRKY DNA-binding domain"/>
    <property type="match status" value="1"/>
</dbReference>
<dbReference type="PANTHER" id="PTHR31221">
    <property type="entry name" value="WRKY TRANSCRIPTION FACTOR PROTEIN 1-RELATED"/>
    <property type="match status" value="1"/>
</dbReference>
<dbReference type="InterPro" id="IPR036576">
    <property type="entry name" value="WRKY_dom_sf"/>
</dbReference>
<evidence type="ECO:0000259" key="7">
    <source>
        <dbReference type="PROSITE" id="PS50811"/>
    </source>
</evidence>
<keyword evidence="3" id="KW-0805">Transcription regulation</keyword>
<feature type="domain" description="WRKY" evidence="7">
    <location>
        <begin position="110"/>
        <end position="175"/>
    </location>
</feature>
<evidence type="ECO:0000256" key="6">
    <source>
        <dbReference type="ARBA" id="ARBA00023242"/>
    </source>
</evidence>
<organism evidence="8 9">
    <name type="scientific">Musa troglodytarum</name>
    <name type="common">fe'i banana</name>
    <dbReference type="NCBI Taxonomy" id="320322"/>
    <lineage>
        <taxon>Eukaryota</taxon>
        <taxon>Viridiplantae</taxon>
        <taxon>Streptophyta</taxon>
        <taxon>Embryophyta</taxon>
        <taxon>Tracheophyta</taxon>
        <taxon>Spermatophyta</taxon>
        <taxon>Magnoliopsida</taxon>
        <taxon>Liliopsida</taxon>
        <taxon>Zingiberales</taxon>
        <taxon>Musaceae</taxon>
        <taxon>Musa</taxon>
    </lineage>
</organism>
<dbReference type="PROSITE" id="PS50811">
    <property type="entry name" value="WRKY"/>
    <property type="match status" value="1"/>
</dbReference>
<dbReference type="OrthoDB" id="652816at2759"/>
<evidence type="ECO:0000256" key="4">
    <source>
        <dbReference type="ARBA" id="ARBA00023125"/>
    </source>
</evidence>
<keyword evidence="4" id="KW-0238">DNA-binding</keyword>
<evidence type="ECO:0000256" key="5">
    <source>
        <dbReference type="ARBA" id="ARBA00023163"/>
    </source>
</evidence>
<dbReference type="GO" id="GO:0003700">
    <property type="term" value="F:DNA-binding transcription factor activity"/>
    <property type="evidence" value="ECO:0007669"/>
    <property type="project" value="InterPro"/>
</dbReference>
<dbReference type="AlphaFoldDB" id="A0A9E7GT04"/>
<dbReference type="FunFam" id="2.20.25.80:FF:000006">
    <property type="entry name" value="WRKY transcription factor"/>
    <property type="match status" value="1"/>
</dbReference>
<evidence type="ECO:0000313" key="8">
    <source>
        <dbReference type="EMBL" id="URE20806.1"/>
    </source>
</evidence>
<protein>
    <submittedName>
        <fullName evidence="8">WRKY</fullName>
    </submittedName>
</protein>
<evidence type="ECO:0000256" key="1">
    <source>
        <dbReference type="ARBA" id="ARBA00004123"/>
    </source>
</evidence>
<dbReference type="Pfam" id="PF03106">
    <property type="entry name" value="WRKY"/>
    <property type="match status" value="1"/>
</dbReference>
<keyword evidence="9" id="KW-1185">Reference proteome</keyword>
<evidence type="ECO:0000256" key="3">
    <source>
        <dbReference type="ARBA" id="ARBA00023015"/>
    </source>
</evidence>
<proteinExistence type="predicted"/>
<dbReference type="InterPro" id="IPR003657">
    <property type="entry name" value="WRKY_dom"/>
</dbReference>
<dbReference type="GO" id="GO:0005634">
    <property type="term" value="C:nucleus"/>
    <property type="evidence" value="ECO:0007669"/>
    <property type="project" value="UniProtKB-SubCell"/>
</dbReference>
<evidence type="ECO:0000313" key="9">
    <source>
        <dbReference type="Proteomes" id="UP001055439"/>
    </source>
</evidence>
<keyword evidence="5" id="KW-0804">Transcription</keyword>